<evidence type="ECO:0000313" key="2">
    <source>
        <dbReference type="EMBL" id="VAW69262.1"/>
    </source>
</evidence>
<name>A0A3B0Y1I8_9ZZZZ</name>
<sequence>MNNPFQEQLLKAGVVSKQQVQKAQQDKNKKRKKQRNSKEPVIDEAKLKAKQAAIEKAKRDRELNKRKEDQARGKAISAEINQLILENLIERNDKCEIAYNFEHQKKVKRIYVNEEMKAQIIQGKLGIARIDGRYELVPMPVAEKIQQRNEKRIVLFKDDETSVDENDPYAGYEVPDDLVW</sequence>
<reference evidence="2" key="1">
    <citation type="submission" date="2018-06" db="EMBL/GenBank/DDBJ databases">
        <authorList>
            <person name="Zhirakovskaya E."/>
        </authorList>
    </citation>
    <scope>NUCLEOTIDE SEQUENCE</scope>
</reference>
<proteinExistence type="predicted"/>
<gene>
    <name evidence="2" type="ORF">MNBD_GAMMA09-3701</name>
</gene>
<accession>A0A3B0Y1I8</accession>
<evidence type="ECO:0008006" key="3">
    <source>
        <dbReference type="Google" id="ProtNLM"/>
    </source>
</evidence>
<feature type="region of interest" description="Disordered" evidence="1">
    <location>
        <begin position="53"/>
        <end position="72"/>
    </location>
</feature>
<dbReference type="EMBL" id="UOFI01000150">
    <property type="protein sequence ID" value="VAW69262.1"/>
    <property type="molecule type" value="Genomic_DNA"/>
</dbReference>
<evidence type="ECO:0000256" key="1">
    <source>
        <dbReference type="SAM" id="MobiDB-lite"/>
    </source>
</evidence>
<protein>
    <recommendedName>
        <fullName evidence="3">Nucleoprotein/polynucleotide-associated enzyme</fullName>
    </recommendedName>
</protein>
<organism evidence="2">
    <name type="scientific">hydrothermal vent metagenome</name>
    <dbReference type="NCBI Taxonomy" id="652676"/>
    <lineage>
        <taxon>unclassified sequences</taxon>
        <taxon>metagenomes</taxon>
        <taxon>ecological metagenomes</taxon>
    </lineage>
</organism>
<feature type="region of interest" description="Disordered" evidence="1">
    <location>
        <begin position="1"/>
        <end position="45"/>
    </location>
</feature>
<feature type="compositionally biased region" description="Basic and acidic residues" evidence="1">
    <location>
        <begin position="36"/>
        <end position="45"/>
    </location>
</feature>
<dbReference type="Pfam" id="PF09831">
    <property type="entry name" value="DUF2058"/>
    <property type="match status" value="1"/>
</dbReference>
<dbReference type="InterPro" id="IPR018636">
    <property type="entry name" value="DUF2058"/>
</dbReference>
<dbReference type="AlphaFoldDB" id="A0A3B0Y1I8"/>